<feature type="region of interest" description="Disordered" evidence="1">
    <location>
        <begin position="1"/>
        <end position="63"/>
    </location>
</feature>
<name>A0ABT2MLT2_9MYCO</name>
<dbReference type="EMBL" id="JAODWD010000007">
    <property type="protein sequence ID" value="MCT7662025.1"/>
    <property type="molecule type" value="Genomic_DNA"/>
</dbReference>
<feature type="compositionally biased region" description="Basic and acidic residues" evidence="1">
    <location>
        <begin position="54"/>
        <end position="63"/>
    </location>
</feature>
<protein>
    <submittedName>
        <fullName evidence="2">Uncharacterized protein</fullName>
    </submittedName>
</protein>
<accession>A0ABT2MLT2</accession>
<reference evidence="3" key="1">
    <citation type="submission" date="2023-07" db="EMBL/GenBank/DDBJ databases">
        <authorList>
            <person name="Deng Y."/>
            <person name="Zhang Y.-Q."/>
        </authorList>
    </citation>
    <scope>NUCLEOTIDE SEQUENCE [LARGE SCALE GENOMIC DNA]</scope>
    <source>
        <strain evidence="3">CPCC 205710</strain>
    </source>
</reference>
<evidence type="ECO:0000256" key="1">
    <source>
        <dbReference type="SAM" id="MobiDB-lite"/>
    </source>
</evidence>
<evidence type="ECO:0000313" key="2">
    <source>
        <dbReference type="EMBL" id="MCT7662025.1"/>
    </source>
</evidence>
<organism evidence="2 3">
    <name type="scientific">Mycobacterium deserti</name>
    <dbReference type="NCBI Taxonomy" id="2978347"/>
    <lineage>
        <taxon>Bacteria</taxon>
        <taxon>Bacillati</taxon>
        <taxon>Actinomycetota</taxon>
        <taxon>Actinomycetes</taxon>
        <taxon>Mycobacteriales</taxon>
        <taxon>Mycobacteriaceae</taxon>
        <taxon>Mycobacterium</taxon>
    </lineage>
</organism>
<feature type="compositionally biased region" description="Acidic residues" evidence="1">
    <location>
        <begin position="7"/>
        <end position="17"/>
    </location>
</feature>
<comment type="caution">
    <text evidence="2">The sequence shown here is derived from an EMBL/GenBank/DDBJ whole genome shotgun (WGS) entry which is preliminary data.</text>
</comment>
<gene>
    <name evidence="2" type="ORF">N4S67_26865</name>
</gene>
<keyword evidence="3" id="KW-1185">Reference proteome</keyword>
<proteinExistence type="predicted"/>
<dbReference type="RefSeq" id="WP_260996089.1">
    <property type="nucleotide sequence ID" value="NZ_JAODWD010000007.1"/>
</dbReference>
<dbReference type="Proteomes" id="UP001206639">
    <property type="component" value="Unassembled WGS sequence"/>
</dbReference>
<sequence>MSPGDNGDNDDSEQGVEDDGKVAGSRAGKEDSDDGSYVGRTFSDDSIDSGETGAEARSEQGGH</sequence>
<evidence type="ECO:0000313" key="3">
    <source>
        <dbReference type="Proteomes" id="UP001206639"/>
    </source>
</evidence>